<organism evidence="1 3">
    <name type="scientific">Candidatus Chlorohelix allophototropha</name>
    <dbReference type="NCBI Taxonomy" id="3003348"/>
    <lineage>
        <taxon>Bacteria</taxon>
        <taxon>Bacillati</taxon>
        <taxon>Chloroflexota</taxon>
        <taxon>Chloroflexia</taxon>
        <taxon>Candidatus Chloroheliales</taxon>
        <taxon>Candidatus Chloroheliaceae</taxon>
        <taxon>Candidatus Chlorohelix</taxon>
    </lineage>
</organism>
<dbReference type="AlphaFoldDB" id="A0A8T7M2C1"/>
<reference evidence="2" key="2">
    <citation type="journal article" date="2024" name="Nature">
        <title>Anoxygenic phototroph of the Chloroflexota uses a type I reaction centre.</title>
        <authorList>
            <person name="Tsuji J.M."/>
            <person name="Shaw N.A."/>
            <person name="Nagashima S."/>
            <person name="Venkiteswaran J.J."/>
            <person name="Schiff S.L."/>
            <person name="Watanabe T."/>
            <person name="Fukui M."/>
            <person name="Hanada S."/>
            <person name="Tank M."/>
            <person name="Neufeld J.D."/>
        </authorList>
    </citation>
    <scope>NUCLEOTIDE SEQUENCE</scope>
    <source>
        <strain evidence="2">L227-S17</strain>
    </source>
</reference>
<keyword evidence="4" id="KW-1185">Reference proteome</keyword>
<evidence type="ECO:0000313" key="2">
    <source>
        <dbReference type="EMBL" id="WJW66378.1"/>
    </source>
</evidence>
<proteinExistence type="predicted"/>
<accession>A0A8T7M2C1</accession>
<gene>
    <name evidence="1" type="ORF">HXX08_01265</name>
    <name evidence="2" type="ORF">OZ401_002174</name>
</gene>
<protein>
    <submittedName>
        <fullName evidence="1">Cytoplasmic protein</fullName>
    </submittedName>
</protein>
<dbReference type="RefSeq" id="WP_341468262.1">
    <property type="nucleotide sequence ID" value="NZ_CP128399.1"/>
</dbReference>
<dbReference type="EMBL" id="JACATZ010000001">
    <property type="protein sequence ID" value="NWJ44485.1"/>
    <property type="molecule type" value="Genomic_DNA"/>
</dbReference>
<evidence type="ECO:0000313" key="3">
    <source>
        <dbReference type="Proteomes" id="UP000521676"/>
    </source>
</evidence>
<evidence type="ECO:0000313" key="1">
    <source>
        <dbReference type="EMBL" id="NWJ44485.1"/>
    </source>
</evidence>
<evidence type="ECO:0000313" key="4">
    <source>
        <dbReference type="Proteomes" id="UP001431572"/>
    </source>
</evidence>
<dbReference type="Proteomes" id="UP001431572">
    <property type="component" value="Chromosome 1"/>
</dbReference>
<reference evidence="1 3" key="1">
    <citation type="submission" date="2020-06" db="EMBL/GenBank/DDBJ databases">
        <title>Anoxygenic phototrophic Chloroflexota member uses a Type I reaction center.</title>
        <authorList>
            <person name="Tsuji J.M."/>
            <person name="Shaw N.A."/>
            <person name="Nagashima S."/>
            <person name="Venkiteswaran J."/>
            <person name="Schiff S.L."/>
            <person name="Hanada S."/>
            <person name="Tank M."/>
            <person name="Neufeld J.D."/>
        </authorList>
    </citation>
    <scope>NUCLEOTIDE SEQUENCE [LARGE SCALE GENOMIC DNA]</scope>
    <source>
        <strain evidence="1">L227-S17</strain>
    </source>
</reference>
<sequence length="79" mass="8989">MKSEQAIEFSFNNRKQLEESDRAACYHCCKVFDPSEIQVWFDGGVTAICPYCGIDAVLGSKAGFQFTDKVLGELRKKWF</sequence>
<name>A0A8T7M2C1_9CHLR</name>
<dbReference type="Proteomes" id="UP000521676">
    <property type="component" value="Unassembled WGS sequence"/>
</dbReference>
<dbReference type="EMBL" id="CP128399">
    <property type="protein sequence ID" value="WJW66378.1"/>
    <property type="molecule type" value="Genomic_DNA"/>
</dbReference>